<dbReference type="GO" id="GO:0008171">
    <property type="term" value="F:O-methyltransferase activity"/>
    <property type="evidence" value="ECO:0007669"/>
    <property type="project" value="InterPro"/>
</dbReference>
<dbReference type="AlphaFoldDB" id="A0A498KCG2"/>
<keyword evidence="5" id="KW-1185">Reference proteome</keyword>
<proteinExistence type="predicted"/>
<evidence type="ECO:0000256" key="2">
    <source>
        <dbReference type="ARBA" id="ARBA00022679"/>
    </source>
</evidence>
<evidence type="ECO:0000256" key="3">
    <source>
        <dbReference type="ARBA" id="ARBA00022691"/>
    </source>
</evidence>
<organism evidence="4 5">
    <name type="scientific">Malus domestica</name>
    <name type="common">Apple</name>
    <name type="synonym">Pyrus malus</name>
    <dbReference type="NCBI Taxonomy" id="3750"/>
    <lineage>
        <taxon>Eukaryota</taxon>
        <taxon>Viridiplantae</taxon>
        <taxon>Streptophyta</taxon>
        <taxon>Embryophyta</taxon>
        <taxon>Tracheophyta</taxon>
        <taxon>Spermatophyta</taxon>
        <taxon>Magnoliopsida</taxon>
        <taxon>eudicotyledons</taxon>
        <taxon>Gunneridae</taxon>
        <taxon>Pentapetalae</taxon>
        <taxon>rosids</taxon>
        <taxon>fabids</taxon>
        <taxon>Rosales</taxon>
        <taxon>Rosaceae</taxon>
        <taxon>Amygdaloideae</taxon>
        <taxon>Maleae</taxon>
        <taxon>Malus</taxon>
    </lineage>
</organism>
<name>A0A498KCG2_MALDO</name>
<keyword evidence="3" id="KW-0949">S-adenosyl-L-methionine</keyword>
<evidence type="ECO:0000256" key="1">
    <source>
        <dbReference type="ARBA" id="ARBA00022603"/>
    </source>
</evidence>
<dbReference type="Proteomes" id="UP000290289">
    <property type="component" value="Chromosome 2"/>
</dbReference>
<evidence type="ECO:0000313" key="4">
    <source>
        <dbReference type="EMBL" id="RXI06030.1"/>
    </source>
</evidence>
<sequence>MGLPSIKKAGVENKIDFIESPALPILDKLLQDIGSASCMFFCSQRRKGVSTLLSLTRTRTTTRITKKG</sequence>
<dbReference type="EMBL" id="RDQH01000328">
    <property type="protein sequence ID" value="RXI06030.1"/>
    <property type="molecule type" value="Genomic_DNA"/>
</dbReference>
<dbReference type="Pfam" id="PF01596">
    <property type="entry name" value="Methyltransf_3"/>
    <property type="match status" value="1"/>
</dbReference>
<accession>A0A498KCG2</accession>
<comment type="caution">
    <text evidence="4">The sequence shown here is derived from an EMBL/GenBank/DDBJ whole genome shotgun (WGS) entry which is preliminary data.</text>
</comment>
<reference evidence="4 5" key="1">
    <citation type="submission" date="2018-10" db="EMBL/GenBank/DDBJ databases">
        <title>A high-quality apple genome assembly.</title>
        <authorList>
            <person name="Hu J."/>
        </authorList>
    </citation>
    <scope>NUCLEOTIDE SEQUENCE [LARGE SCALE GENOMIC DNA]</scope>
    <source>
        <strain evidence="5">cv. HFTH1</strain>
        <tissue evidence="4">Young leaf</tissue>
    </source>
</reference>
<dbReference type="GO" id="GO:0032259">
    <property type="term" value="P:methylation"/>
    <property type="evidence" value="ECO:0007669"/>
    <property type="project" value="UniProtKB-KW"/>
</dbReference>
<dbReference type="InterPro" id="IPR002935">
    <property type="entry name" value="SAM_O-MeTrfase"/>
</dbReference>
<gene>
    <name evidence="4" type="ORF">DVH24_018072</name>
</gene>
<keyword evidence="2" id="KW-0808">Transferase</keyword>
<keyword evidence="1" id="KW-0489">Methyltransferase</keyword>
<evidence type="ECO:0000313" key="5">
    <source>
        <dbReference type="Proteomes" id="UP000290289"/>
    </source>
</evidence>
<protein>
    <submittedName>
        <fullName evidence="4">Uncharacterized protein</fullName>
    </submittedName>
</protein>